<evidence type="ECO:0000313" key="4">
    <source>
        <dbReference type="Proteomes" id="UP001310022"/>
    </source>
</evidence>
<dbReference type="InterPro" id="IPR029062">
    <property type="entry name" value="Class_I_gatase-like"/>
</dbReference>
<dbReference type="SUPFAM" id="SSF52317">
    <property type="entry name" value="Class I glutamine amidotransferase-like"/>
    <property type="match status" value="1"/>
</dbReference>
<dbReference type="PRINTS" id="PR00096">
    <property type="entry name" value="GATASE"/>
</dbReference>
<feature type="domain" description="Glutamine amidotransferase" evidence="2">
    <location>
        <begin position="3"/>
        <end position="184"/>
    </location>
</feature>
<dbReference type="PROSITE" id="PS51273">
    <property type="entry name" value="GATASE_TYPE_1"/>
    <property type="match status" value="1"/>
</dbReference>
<reference evidence="3 4" key="1">
    <citation type="submission" date="2021-12" db="EMBL/GenBank/DDBJ databases">
        <title>Genome sequencing of bacteria with rrn-lacking chromosome and rrn-plasmid.</title>
        <authorList>
            <person name="Anda M."/>
            <person name="Iwasaki W."/>
        </authorList>
    </citation>
    <scope>NUCLEOTIDE SEQUENCE [LARGE SCALE GENOMIC DNA]</scope>
    <source>
        <strain evidence="3 4">NBRC 15940</strain>
    </source>
</reference>
<dbReference type="GO" id="GO:0004049">
    <property type="term" value="F:anthranilate synthase activity"/>
    <property type="evidence" value="ECO:0007669"/>
    <property type="project" value="TreeGrafter"/>
</dbReference>
<dbReference type="InterPro" id="IPR006221">
    <property type="entry name" value="TrpG/PapA_dom"/>
</dbReference>
<dbReference type="GO" id="GO:0005829">
    <property type="term" value="C:cytosol"/>
    <property type="evidence" value="ECO:0007669"/>
    <property type="project" value="TreeGrafter"/>
</dbReference>
<accession>A0AAN4VVF4</accession>
<proteinExistence type="predicted"/>
<dbReference type="EMBL" id="BQKE01000001">
    <property type="protein sequence ID" value="GJM59717.1"/>
    <property type="molecule type" value="Genomic_DNA"/>
</dbReference>
<evidence type="ECO:0000313" key="3">
    <source>
        <dbReference type="EMBL" id="GJM59717.1"/>
    </source>
</evidence>
<gene>
    <name evidence="3" type="primary">pabA</name>
    <name evidence="3" type="ORF">PEDI_02690</name>
</gene>
<evidence type="ECO:0000259" key="2">
    <source>
        <dbReference type="Pfam" id="PF00117"/>
    </source>
</evidence>
<organism evidence="3 4">
    <name type="scientific">Persicobacter diffluens</name>
    <dbReference type="NCBI Taxonomy" id="981"/>
    <lineage>
        <taxon>Bacteria</taxon>
        <taxon>Pseudomonadati</taxon>
        <taxon>Bacteroidota</taxon>
        <taxon>Cytophagia</taxon>
        <taxon>Cytophagales</taxon>
        <taxon>Persicobacteraceae</taxon>
        <taxon>Persicobacter</taxon>
    </lineage>
</organism>
<protein>
    <submittedName>
        <fullName evidence="3">Aminodeoxychorismate/anthranilate synthase component II</fullName>
    </submittedName>
</protein>
<dbReference type="Gene3D" id="3.40.50.880">
    <property type="match status" value="1"/>
</dbReference>
<dbReference type="CDD" id="cd01743">
    <property type="entry name" value="GATase1_Anthranilate_Synthase"/>
    <property type="match status" value="1"/>
</dbReference>
<dbReference type="Proteomes" id="UP001310022">
    <property type="component" value="Unassembled WGS sequence"/>
</dbReference>
<evidence type="ECO:0000256" key="1">
    <source>
        <dbReference type="ARBA" id="ARBA00022962"/>
    </source>
</evidence>
<name>A0AAN4VVF4_9BACT</name>
<dbReference type="PANTHER" id="PTHR43418">
    <property type="entry name" value="MULTIFUNCTIONAL TRYPTOPHAN BIOSYNTHESIS PROTEIN-RELATED"/>
    <property type="match status" value="1"/>
</dbReference>
<dbReference type="GO" id="GO:0000162">
    <property type="term" value="P:L-tryptophan biosynthetic process"/>
    <property type="evidence" value="ECO:0007669"/>
    <property type="project" value="TreeGrafter"/>
</dbReference>
<keyword evidence="4" id="KW-1185">Reference proteome</keyword>
<dbReference type="InterPro" id="IPR050472">
    <property type="entry name" value="Anth_synth/Amidotransfase"/>
</dbReference>
<dbReference type="NCBIfam" id="TIGR00566">
    <property type="entry name" value="trpG_papA"/>
    <property type="match status" value="1"/>
</dbReference>
<dbReference type="AlphaFoldDB" id="A0AAN4VVF4"/>
<dbReference type="FunFam" id="3.40.50.880:FF:000003">
    <property type="entry name" value="Anthranilate synthase component II"/>
    <property type="match status" value="1"/>
</dbReference>
<dbReference type="PRINTS" id="PR00099">
    <property type="entry name" value="CPSGATASE"/>
</dbReference>
<comment type="caution">
    <text evidence="3">The sequence shown here is derived from an EMBL/GenBank/DDBJ whole genome shotgun (WGS) entry which is preliminary data.</text>
</comment>
<dbReference type="InterPro" id="IPR017926">
    <property type="entry name" value="GATASE"/>
</dbReference>
<dbReference type="PRINTS" id="PR00097">
    <property type="entry name" value="ANTSNTHASEII"/>
</dbReference>
<dbReference type="PANTHER" id="PTHR43418:SF4">
    <property type="entry name" value="MULTIFUNCTIONAL TRYPTOPHAN BIOSYNTHESIS PROTEIN"/>
    <property type="match status" value="1"/>
</dbReference>
<dbReference type="RefSeq" id="WP_338235693.1">
    <property type="nucleotide sequence ID" value="NZ_BQKE01000001.1"/>
</dbReference>
<sequence length="190" mass="21413">MILLIDNFDSFTYNLVDYFAQIGVKCRVYRNNTPIHDLNLKGVRAIVLSPGPGTPSGAGRLMEYIAHFDGQLPMLGVCLGHQAIGQYLGEKVIQAIQPLHGKITEIKISPTGIPFRDLGKHSKVTRYHSLVLQKPLRSDIQITAETKQGEIMAIEHFEKKMTGIQFHPEAICTDEGLQMLRNWCEHHRII</sequence>
<keyword evidence="1" id="KW-0315">Glutamine amidotransferase</keyword>
<dbReference type="Pfam" id="PF00117">
    <property type="entry name" value="GATase"/>
    <property type="match status" value="1"/>
</dbReference>